<keyword evidence="6 7" id="KW-0057">Aromatic amino acid biosynthesis</keyword>
<comment type="subcellular location">
    <subcellularLocation>
        <location evidence="7">Cytoplasm</location>
    </subcellularLocation>
</comment>
<dbReference type="GO" id="GO:0005829">
    <property type="term" value="C:cytosol"/>
    <property type="evidence" value="ECO:0007669"/>
    <property type="project" value="TreeGrafter"/>
</dbReference>
<dbReference type="PANTHER" id="PTHR21087">
    <property type="entry name" value="SHIKIMATE KINASE"/>
    <property type="match status" value="1"/>
</dbReference>
<feature type="binding site" evidence="7">
    <location>
        <position position="52"/>
    </location>
    <ligand>
        <name>substrate</name>
    </ligand>
</feature>
<evidence type="ECO:0000256" key="7">
    <source>
        <dbReference type="HAMAP-Rule" id="MF_00109"/>
    </source>
</evidence>
<evidence type="ECO:0000256" key="6">
    <source>
        <dbReference type="ARBA" id="ARBA00023141"/>
    </source>
</evidence>
<dbReference type="InterPro" id="IPR000623">
    <property type="entry name" value="Shikimate_kinase/TSH1"/>
</dbReference>
<dbReference type="InterPro" id="IPR027417">
    <property type="entry name" value="P-loop_NTPase"/>
</dbReference>
<dbReference type="GO" id="GO:0009423">
    <property type="term" value="P:chorismate biosynthetic process"/>
    <property type="evidence" value="ECO:0007669"/>
    <property type="project" value="UniProtKB-UniRule"/>
</dbReference>
<dbReference type="GO" id="GO:0005524">
    <property type="term" value="F:ATP binding"/>
    <property type="evidence" value="ECO:0007669"/>
    <property type="project" value="UniProtKB-UniRule"/>
</dbReference>
<dbReference type="Proteomes" id="UP000321523">
    <property type="component" value="Unassembled WGS sequence"/>
</dbReference>
<feature type="binding site" evidence="7">
    <location>
        <position position="137"/>
    </location>
    <ligand>
        <name>ATP</name>
        <dbReference type="ChEBI" id="CHEBI:30616"/>
    </ligand>
</feature>
<dbReference type="GO" id="GO:0000287">
    <property type="term" value="F:magnesium ion binding"/>
    <property type="evidence" value="ECO:0007669"/>
    <property type="project" value="UniProtKB-UniRule"/>
</dbReference>
<gene>
    <name evidence="7 8" type="primary">aroK</name>
    <name evidence="8" type="ORF">SAE02_12870</name>
</gene>
<keyword evidence="7" id="KW-0460">Magnesium</keyword>
<keyword evidence="1 7" id="KW-0028">Amino-acid biosynthesis</keyword>
<dbReference type="GO" id="GO:0004765">
    <property type="term" value="F:shikimate kinase activity"/>
    <property type="evidence" value="ECO:0007669"/>
    <property type="project" value="UniProtKB-UniRule"/>
</dbReference>
<evidence type="ECO:0000256" key="4">
    <source>
        <dbReference type="ARBA" id="ARBA00022777"/>
    </source>
</evidence>
<dbReference type="GO" id="GO:0008652">
    <property type="term" value="P:amino acid biosynthetic process"/>
    <property type="evidence" value="ECO:0007669"/>
    <property type="project" value="UniProtKB-KW"/>
</dbReference>
<comment type="subunit">
    <text evidence="7">Monomer.</text>
</comment>
<keyword evidence="5 7" id="KW-0067">ATP-binding</keyword>
<evidence type="ECO:0000313" key="9">
    <source>
        <dbReference type="Proteomes" id="UP000321523"/>
    </source>
</evidence>
<keyword evidence="4 7" id="KW-0418">Kinase</keyword>
<keyword evidence="7" id="KW-0963">Cytoplasm</keyword>
<dbReference type="PANTHER" id="PTHR21087:SF16">
    <property type="entry name" value="SHIKIMATE KINASE 1, CHLOROPLASTIC"/>
    <property type="match status" value="1"/>
</dbReference>
<dbReference type="Pfam" id="PF01202">
    <property type="entry name" value="SKI"/>
    <property type="match status" value="1"/>
</dbReference>
<dbReference type="NCBIfam" id="NF010552">
    <property type="entry name" value="PRK13946.1"/>
    <property type="match status" value="1"/>
</dbReference>
<dbReference type="SUPFAM" id="SSF52540">
    <property type="entry name" value="P-loop containing nucleoside triphosphate hydrolases"/>
    <property type="match status" value="1"/>
</dbReference>
<evidence type="ECO:0000256" key="5">
    <source>
        <dbReference type="ARBA" id="ARBA00022840"/>
    </source>
</evidence>
<dbReference type="AlphaFoldDB" id="A0A512DKZ6"/>
<dbReference type="RefSeq" id="WP_044433932.1">
    <property type="nucleotide sequence ID" value="NZ_BJYZ01000004.1"/>
</dbReference>
<comment type="catalytic activity">
    <reaction evidence="7">
        <text>shikimate + ATP = 3-phosphoshikimate + ADP + H(+)</text>
        <dbReference type="Rhea" id="RHEA:13121"/>
        <dbReference type="ChEBI" id="CHEBI:15378"/>
        <dbReference type="ChEBI" id="CHEBI:30616"/>
        <dbReference type="ChEBI" id="CHEBI:36208"/>
        <dbReference type="ChEBI" id="CHEBI:145989"/>
        <dbReference type="ChEBI" id="CHEBI:456216"/>
        <dbReference type="EC" id="2.7.1.71"/>
    </reaction>
</comment>
<keyword evidence="9" id="KW-1185">Reference proteome</keyword>
<keyword evidence="3 7" id="KW-0547">Nucleotide-binding</keyword>
<dbReference type="OrthoDB" id="9800332at2"/>
<reference evidence="8 9" key="1">
    <citation type="submission" date="2019-07" db="EMBL/GenBank/DDBJ databases">
        <title>Whole genome shotgun sequence of Skermanella aerolata NBRC 106429.</title>
        <authorList>
            <person name="Hosoyama A."/>
            <person name="Uohara A."/>
            <person name="Ohji S."/>
            <person name="Ichikawa N."/>
        </authorList>
    </citation>
    <scope>NUCLEOTIDE SEQUENCE [LARGE SCALE GENOMIC DNA]</scope>
    <source>
        <strain evidence="8 9">NBRC 106429</strain>
    </source>
</reference>
<feature type="binding site" evidence="7">
    <location>
        <position position="76"/>
    </location>
    <ligand>
        <name>substrate</name>
    </ligand>
</feature>
<feature type="binding site" evidence="7">
    <location>
        <position position="34"/>
    </location>
    <ligand>
        <name>Mg(2+)</name>
        <dbReference type="ChEBI" id="CHEBI:18420"/>
    </ligand>
</feature>
<feature type="binding site" evidence="7">
    <location>
        <position position="156"/>
    </location>
    <ligand>
        <name>substrate</name>
    </ligand>
</feature>
<dbReference type="UniPathway" id="UPA00053">
    <property type="reaction ID" value="UER00088"/>
</dbReference>
<comment type="pathway">
    <text evidence="7">Metabolic intermediate biosynthesis; chorismate biosynthesis; chorismate from D-erythrose 4-phosphate and phosphoenolpyruvate: step 5/7.</text>
</comment>
<feature type="binding site" evidence="7">
    <location>
        <begin position="30"/>
        <end position="35"/>
    </location>
    <ligand>
        <name>ATP</name>
        <dbReference type="ChEBI" id="CHEBI:30616"/>
    </ligand>
</feature>
<comment type="function">
    <text evidence="7">Catalyzes the specific phosphorylation of the 3-hydroxyl group of shikimic acid using ATP as a cosubstrate.</text>
</comment>
<dbReference type="CDD" id="cd00464">
    <property type="entry name" value="SK"/>
    <property type="match status" value="1"/>
</dbReference>
<dbReference type="EC" id="2.7.1.71" evidence="7"/>
<comment type="caution">
    <text evidence="8">The sequence shown here is derived from an EMBL/GenBank/DDBJ whole genome shotgun (WGS) entry which is preliminary data.</text>
</comment>
<accession>A0A512DKZ6</accession>
<keyword evidence="2 7" id="KW-0808">Transferase</keyword>
<evidence type="ECO:0000256" key="2">
    <source>
        <dbReference type="ARBA" id="ARBA00022679"/>
    </source>
</evidence>
<comment type="caution">
    <text evidence="7">Lacks conserved residue(s) required for the propagation of feature annotation.</text>
</comment>
<name>A0A512DKZ6_9PROT</name>
<evidence type="ECO:0000256" key="3">
    <source>
        <dbReference type="ARBA" id="ARBA00022741"/>
    </source>
</evidence>
<evidence type="ECO:0000313" key="8">
    <source>
        <dbReference type="EMBL" id="GEO37139.1"/>
    </source>
</evidence>
<dbReference type="Gene3D" id="3.40.50.300">
    <property type="entry name" value="P-loop containing nucleotide triphosphate hydrolases"/>
    <property type="match status" value="1"/>
</dbReference>
<comment type="similarity">
    <text evidence="7">Belongs to the shikimate kinase family.</text>
</comment>
<dbReference type="HAMAP" id="MF_00109">
    <property type="entry name" value="Shikimate_kinase"/>
    <property type="match status" value="1"/>
</dbReference>
<sequence length="196" mass="21717">MIAHQPLASQHPATPRLVVPRTVVLVGLMGAGKTSIGRRLAARLDLQFRDADHEIETAAGRTIEEIFEQFGEAEFRAGERRVIGRLLQENPPHILATGGGAYMDDHTRGLIRTHGISVWLRAEVDVLLARTSRRNNRPLLKQGNPREILGRLIALRYPVYAEADITVDSIEAPPEETVERVLKALETWPGVTRTAG</sequence>
<dbReference type="GO" id="GO:0009073">
    <property type="term" value="P:aromatic amino acid family biosynthetic process"/>
    <property type="evidence" value="ECO:0007669"/>
    <property type="project" value="UniProtKB-KW"/>
</dbReference>
<feature type="binding site" evidence="7">
    <location>
        <position position="99"/>
    </location>
    <ligand>
        <name>substrate</name>
    </ligand>
</feature>
<evidence type="ECO:0000256" key="1">
    <source>
        <dbReference type="ARBA" id="ARBA00022605"/>
    </source>
</evidence>
<dbReference type="PRINTS" id="PR01100">
    <property type="entry name" value="SHIKIMTKNASE"/>
</dbReference>
<comment type="cofactor">
    <cofactor evidence="7">
        <name>Mg(2+)</name>
        <dbReference type="ChEBI" id="CHEBI:18420"/>
    </cofactor>
    <text evidence="7">Binds 1 Mg(2+) ion per subunit.</text>
</comment>
<organism evidence="8 9">
    <name type="scientific">Skermanella aerolata</name>
    <dbReference type="NCBI Taxonomy" id="393310"/>
    <lineage>
        <taxon>Bacteria</taxon>
        <taxon>Pseudomonadati</taxon>
        <taxon>Pseudomonadota</taxon>
        <taxon>Alphaproteobacteria</taxon>
        <taxon>Rhodospirillales</taxon>
        <taxon>Azospirillaceae</taxon>
        <taxon>Skermanella</taxon>
    </lineage>
</organism>
<keyword evidence="7" id="KW-0479">Metal-binding</keyword>
<dbReference type="EMBL" id="BJYZ01000004">
    <property type="protein sequence ID" value="GEO37139.1"/>
    <property type="molecule type" value="Genomic_DNA"/>
</dbReference>
<proteinExistence type="inferred from homology"/>
<protein>
    <recommendedName>
        <fullName evidence="7">Shikimate kinase</fullName>
        <shortName evidence="7">SK</shortName>
        <ecNumber evidence="7">2.7.1.71</ecNumber>
    </recommendedName>
</protein>
<dbReference type="InterPro" id="IPR031322">
    <property type="entry name" value="Shikimate/glucono_kinase"/>
</dbReference>